<name>A0AB39Y1J6_9ACTN</name>
<dbReference type="AlphaFoldDB" id="A0AB39Y1J6"/>
<feature type="compositionally biased region" description="Basic and acidic residues" evidence="1">
    <location>
        <begin position="119"/>
        <end position="131"/>
    </location>
</feature>
<dbReference type="EMBL" id="CP165727">
    <property type="protein sequence ID" value="XDV63973.1"/>
    <property type="molecule type" value="Genomic_DNA"/>
</dbReference>
<accession>A0AB39Y1J6</accession>
<evidence type="ECO:0000256" key="2">
    <source>
        <dbReference type="SAM" id="SignalP"/>
    </source>
</evidence>
<feature type="chain" id="PRO_5044244274" evidence="2">
    <location>
        <begin position="27"/>
        <end position="211"/>
    </location>
</feature>
<evidence type="ECO:0000256" key="1">
    <source>
        <dbReference type="SAM" id="MobiDB-lite"/>
    </source>
</evidence>
<dbReference type="RefSeq" id="WP_136226155.1">
    <property type="nucleotide sequence ID" value="NZ_CP165727.1"/>
</dbReference>
<proteinExistence type="predicted"/>
<organism evidence="3">
    <name type="scientific">Streptomyces sp. R33</name>
    <dbReference type="NCBI Taxonomy" id="3238629"/>
    <lineage>
        <taxon>Bacteria</taxon>
        <taxon>Bacillati</taxon>
        <taxon>Actinomycetota</taxon>
        <taxon>Actinomycetes</taxon>
        <taxon>Kitasatosporales</taxon>
        <taxon>Streptomycetaceae</taxon>
        <taxon>Streptomyces</taxon>
    </lineage>
</organism>
<feature type="region of interest" description="Disordered" evidence="1">
    <location>
        <begin position="119"/>
        <end position="211"/>
    </location>
</feature>
<feature type="signal peptide" evidence="2">
    <location>
        <begin position="1"/>
        <end position="26"/>
    </location>
</feature>
<gene>
    <name evidence="3" type="ORF">AB5J51_14040</name>
</gene>
<evidence type="ECO:0000313" key="3">
    <source>
        <dbReference type="EMBL" id="XDV63973.1"/>
    </source>
</evidence>
<protein>
    <submittedName>
        <fullName evidence="3">Uncharacterized protein</fullName>
    </submittedName>
</protein>
<sequence>MRLRPTAAALLGALALVLPTAGPSMAGGGEDDLGRLEYIIDNDVRAQIRPADNDTCYELTDTSRSRPATAVHNDTESRAVLYPNHGCNGRVERELQPGDTVHDVAVLSATFVPVHVRNDDDRRDDWRDDRRTHRAPMDGPEQQQARQEHGQEEEHGREQEQGREEEHGQEEEHGREQEHGQEEEHGKQHGGRDEHRGHGHDLFDFIFKHVG</sequence>
<keyword evidence="2" id="KW-0732">Signal</keyword>
<feature type="compositionally biased region" description="Basic and acidic residues" evidence="1">
    <location>
        <begin position="146"/>
        <end position="211"/>
    </location>
</feature>
<reference evidence="3" key="1">
    <citation type="submission" date="2024-08" db="EMBL/GenBank/DDBJ databases">
        <authorList>
            <person name="Yu S.T."/>
        </authorList>
    </citation>
    <scope>NUCLEOTIDE SEQUENCE</scope>
    <source>
        <strain evidence="3">R33</strain>
    </source>
</reference>